<dbReference type="AlphaFoldDB" id="A0AAD4F4D7"/>
<feature type="transmembrane region" description="Helical" evidence="5">
    <location>
        <begin position="379"/>
        <end position="401"/>
    </location>
</feature>
<evidence type="ECO:0000256" key="3">
    <source>
        <dbReference type="ARBA" id="ARBA00022989"/>
    </source>
</evidence>
<keyword evidence="3 5" id="KW-1133">Transmembrane helix</keyword>
<evidence type="ECO:0000256" key="2">
    <source>
        <dbReference type="ARBA" id="ARBA00022692"/>
    </source>
</evidence>
<name>A0AAD4F4D7_9PEZI</name>
<keyword evidence="2 5" id="KW-0812">Transmembrane</keyword>
<dbReference type="InterPro" id="IPR045863">
    <property type="entry name" value="CorA_TM1_TM2"/>
</dbReference>
<organism evidence="6 7">
    <name type="scientific">Staphylotrichum longicolle</name>
    <dbReference type="NCBI Taxonomy" id="669026"/>
    <lineage>
        <taxon>Eukaryota</taxon>
        <taxon>Fungi</taxon>
        <taxon>Dikarya</taxon>
        <taxon>Ascomycota</taxon>
        <taxon>Pezizomycotina</taxon>
        <taxon>Sordariomycetes</taxon>
        <taxon>Sordariomycetidae</taxon>
        <taxon>Sordariales</taxon>
        <taxon>Chaetomiaceae</taxon>
        <taxon>Staphylotrichum</taxon>
    </lineage>
</organism>
<reference evidence="6" key="1">
    <citation type="submission" date="2023-02" db="EMBL/GenBank/DDBJ databases">
        <authorList>
            <person name="Palmer J.M."/>
        </authorList>
    </citation>
    <scope>NUCLEOTIDE SEQUENCE</scope>
    <source>
        <strain evidence="6">FW57</strain>
    </source>
</reference>
<dbReference type="GO" id="GO:0016020">
    <property type="term" value="C:membrane"/>
    <property type="evidence" value="ECO:0007669"/>
    <property type="project" value="UniProtKB-SubCell"/>
</dbReference>
<sequence>MAIASKNETAPRPSMHILTPSQGETGWVIETEDFTIEALTGLPEHCYVFLDVINYPPPGPRREMLLEHFGVPKFVANRTCFELNGYFGSKPTYSGQGTTKHLASYTTWFRCLVKMVKKVKVDASDDGPEYVMGQKGYKWFEMSFFSKWNAPGKCQVLCVDTPPDFREGLKQLLGNRVQTRALNFRDPFAMHADLIDQIVVYSDISVWRVRDPVRELEKARMRAGAIFGPIHEVSRHAIHTAEILEATIDNVKEMQHRQTAIHDTLCSHLDETYREQAKDYGQFQISLLKGLKLRSDSNQERLKNEINLVCSNMKLWLQNAVTHTCQAFNNLARQDNSVMKSIALLTMIFLPATFISALFSTTFFNFGDDGSWEVSGKLWIYWATTVPATIVIVVLWELWLANSDAIIKFLKGSQSWPRTLWEKVKPSQSPARETIAQP</sequence>
<dbReference type="Proteomes" id="UP001197093">
    <property type="component" value="Unassembled WGS sequence"/>
</dbReference>
<dbReference type="Gene3D" id="1.20.58.340">
    <property type="entry name" value="Magnesium transport protein CorA, transmembrane region"/>
    <property type="match status" value="1"/>
</dbReference>
<proteinExistence type="predicted"/>
<accession>A0AAD4F4D7</accession>
<comment type="subcellular location">
    <subcellularLocation>
        <location evidence="1">Membrane</location>
        <topology evidence="1">Multi-pass membrane protein</topology>
    </subcellularLocation>
</comment>
<evidence type="ECO:0000313" key="6">
    <source>
        <dbReference type="EMBL" id="KAG7292866.1"/>
    </source>
</evidence>
<dbReference type="SUPFAM" id="SSF144083">
    <property type="entry name" value="Magnesium transport protein CorA, transmembrane region"/>
    <property type="match status" value="1"/>
</dbReference>
<protein>
    <submittedName>
        <fullName evidence="6">Uncharacterized protein</fullName>
    </submittedName>
</protein>
<dbReference type="EMBL" id="JAHCVI010000001">
    <property type="protein sequence ID" value="KAG7292866.1"/>
    <property type="molecule type" value="Genomic_DNA"/>
</dbReference>
<evidence type="ECO:0000256" key="5">
    <source>
        <dbReference type="SAM" id="Phobius"/>
    </source>
</evidence>
<comment type="caution">
    <text evidence="6">The sequence shown here is derived from an EMBL/GenBank/DDBJ whole genome shotgun (WGS) entry which is preliminary data.</text>
</comment>
<keyword evidence="4 5" id="KW-0472">Membrane</keyword>
<evidence type="ECO:0000256" key="1">
    <source>
        <dbReference type="ARBA" id="ARBA00004141"/>
    </source>
</evidence>
<feature type="transmembrane region" description="Helical" evidence="5">
    <location>
        <begin position="342"/>
        <end position="367"/>
    </location>
</feature>
<evidence type="ECO:0000256" key="4">
    <source>
        <dbReference type="ARBA" id="ARBA00023136"/>
    </source>
</evidence>
<evidence type="ECO:0000313" key="7">
    <source>
        <dbReference type="Proteomes" id="UP001197093"/>
    </source>
</evidence>
<keyword evidence="7" id="KW-1185">Reference proteome</keyword>
<gene>
    <name evidence="6" type="ORF">NEMBOFW57_002911</name>
</gene>